<dbReference type="Gene3D" id="2.30.110.10">
    <property type="entry name" value="Electron Transport, Fmn-binding Protein, Chain A"/>
    <property type="match status" value="1"/>
</dbReference>
<name>A0A3E0VCL7_9MICO</name>
<comment type="caution">
    <text evidence="2">The sequence shown here is derived from an EMBL/GenBank/DDBJ whole genome shotgun (WGS) entry which is preliminary data.</text>
</comment>
<dbReference type="Proteomes" id="UP000256709">
    <property type="component" value="Unassembled WGS sequence"/>
</dbReference>
<proteinExistence type="predicted"/>
<accession>A0A3E0VCL7</accession>
<gene>
    <name evidence="2" type="ORF">B7R21_15795</name>
</gene>
<dbReference type="Pfam" id="PF12900">
    <property type="entry name" value="Pyridox_ox_2"/>
    <property type="match status" value="1"/>
</dbReference>
<organism evidence="2 3">
    <name type="scientific">Subtercola boreus</name>
    <dbReference type="NCBI Taxonomy" id="120213"/>
    <lineage>
        <taxon>Bacteria</taxon>
        <taxon>Bacillati</taxon>
        <taxon>Actinomycetota</taxon>
        <taxon>Actinomycetes</taxon>
        <taxon>Micrococcales</taxon>
        <taxon>Microbacteriaceae</taxon>
        <taxon>Subtercola</taxon>
    </lineage>
</organism>
<feature type="region of interest" description="Disordered" evidence="1">
    <location>
        <begin position="1"/>
        <end position="28"/>
    </location>
</feature>
<dbReference type="SUPFAM" id="SSF50475">
    <property type="entry name" value="FMN-binding split barrel"/>
    <property type="match status" value="1"/>
</dbReference>
<sequence>MTMRPVQTHHGRGASAESPEKPPALPTIASGLSKRAELCRAGDHQGILAPSDRLISARNCRARPSSKYVPNRKRNAKMTKYSDFYASGTPPDIFPINFLVKSKALYFRRAPGTKILALSKRREVAVEIDGTEGGKRFSVVMRGQVSRLNDDVTIQESGLTTLHTMTSSEKWNYFMVTPETVTGVRFQSRRRPAEHEPAFGQGS</sequence>
<dbReference type="InterPro" id="IPR024747">
    <property type="entry name" value="Pyridox_Oxase-rel"/>
</dbReference>
<evidence type="ECO:0000256" key="1">
    <source>
        <dbReference type="SAM" id="MobiDB-lite"/>
    </source>
</evidence>
<dbReference type="EMBL" id="NBXA01000026">
    <property type="protein sequence ID" value="RFA07636.1"/>
    <property type="molecule type" value="Genomic_DNA"/>
</dbReference>
<dbReference type="AlphaFoldDB" id="A0A3E0VCL7"/>
<dbReference type="InterPro" id="IPR012349">
    <property type="entry name" value="Split_barrel_FMN-bd"/>
</dbReference>
<evidence type="ECO:0000313" key="2">
    <source>
        <dbReference type="EMBL" id="RFA07636.1"/>
    </source>
</evidence>
<protein>
    <submittedName>
        <fullName evidence="2">Uncharacterized protein</fullName>
    </submittedName>
</protein>
<dbReference type="OrthoDB" id="7062584at2"/>
<reference evidence="2 3" key="1">
    <citation type="submission" date="2017-04" db="EMBL/GenBank/DDBJ databases">
        <title>Comparative genome analysis of Subtercola boreus.</title>
        <authorList>
            <person name="Cho Y.-J."/>
            <person name="Cho A."/>
            <person name="Kim O.-S."/>
            <person name="Lee J.-I."/>
        </authorList>
    </citation>
    <scope>NUCLEOTIDE SEQUENCE [LARGE SCALE GENOMIC DNA]</scope>
    <source>
        <strain evidence="2 3">P27444</strain>
    </source>
</reference>
<evidence type="ECO:0000313" key="3">
    <source>
        <dbReference type="Proteomes" id="UP000256709"/>
    </source>
</evidence>